<name>A0A317CU20_9GAMM</name>
<dbReference type="EMBL" id="QGKM01000006">
    <property type="protein sequence ID" value="PWQ99960.1"/>
    <property type="molecule type" value="Genomic_DNA"/>
</dbReference>
<dbReference type="InterPro" id="IPR021732">
    <property type="entry name" value="DUF3301"/>
</dbReference>
<sequence>MSSLLFILLLAGIAWFWFDSIRAKETATRAASNACQSINAQLLDQTVALKRIRLSRNTQGRLQLERSFDFELSLDRQERSSGRVILLAKQISSVQLDRGDGTTIL</sequence>
<dbReference type="AlphaFoldDB" id="A0A317CU20"/>
<accession>A0A317CU20</accession>
<dbReference type="OrthoDB" id="5959530at2"/>
<protein>
    <submittedName>
        <fullName evidence="1">DUF3301 domain-containing protein</fullName>
    </submittedName>
</protein>
<dbReference type="Proteomes" id="UP000245539">
    <property type="component" value="Unassembled WGS sequence"/>
</dbReference>
<evidence type="ECO:0000313" key="2">
    <source>
        <dbReference type="Proteomes" id="UP000245539"/>
    </source>
</evidence>
<dbReference type="RefSeq" id="WP_109836363.1">
    <property type="nucleotide sequence ID" value="NZ_QGKM01000006.1"/>
</dbReference>
<evidence type="ECO:0000313" key="1">
    <source>
        <dbReference type="EMBL" id="PWQ99960.1"/>
    </source>
</evidence>
<keyword evidence="2" id="KW-1185">Reference proteome</keyword>
<organism evidence="1 2">
    <name type="scientific">Leucothrix pacifica</name>
    <dbReference type="NCBI Taxonomy" id="1247513"/>
    <lineage>
        <taxon>Bacteria</taxon>
        <taxon>Pseudomonadati</taxon>
        <taxon>Pseudomonadota</taxon>
        <taxon>Gammaproteobacteria</taxon>
        <taxon>Thiotrichales</taxon>
        <taxon>Thiotrichaceae</taxon>
        <taxon>Leucothrix</taxon>
    </lineage>
</organism>
<dbReference type="Pfam" id="PF11743">
    <property type="entry name" value="DUF3301"/>
    <property type="match status" value="1"/>
</dbReference>
<comment type="caution">
    <text evidence="1">The sequence shown here is derived from an EMBL/GenBank/DDBJ whole genome shotgun (WGS) entry which is preliminary data.</text>
</comment>
<gene>
    <name evidence="1" type="ORF">DKW60_03920</name>
</gene>
<proteinExistence type="predicted"/>
<reference evidence="1 2" key="1">
    <citation type="submission" date="2018-05" db="EMBL/GenBank/DDBJ databases">
        <title>Leucothrix arctica sp. nov., isolated from Arctic seawater.</title>
        <authorList>
            <person name="Choi A."/>
            <person name="Baek K."/>
        </authorList>
    </citation>
    <scope>NUCLEOTIDE SEQUENCE [LARGE SCALE GENOMIC DNA]</scope>
    <source>
        <strain evidence="1 2">JCM 18388</strain>
    </source>
</reference>